<dbReference type="InterPro" id="IPR001375">
    <property type="entry name" value="Peptidase_S9_cat"/>
</dbReference>
<dbReference type="SUPFAM" id="SSF82171">
    <property type="entry name" value="DPP6 N-terminal domain-like"/>
    <property type="match status" value="1"/>
</dbReference>
<dbReference type="Gene3D" id="2.120.10.30">
    <property type="entry name" value="TolB, C-terminal domain"/>
    <property type="match status" value="1"/>
</dbReference>
<dbReference type="SUPFAM" id="SSF53474">
    <property type="entry name" value="alpha/beta-Hydrolases"/>
    <property type="match status" value="1"/>
</dbReference>
<dbReference type="Pfam" id="PF00326">
    <property type="entry name" value="Peptidase_S9"/>
    <property type="match status" value="1"/>
</dbReference>
<dbReference type="Proteomes" id="UP001597338">
    <property type="component" value="Unassembled WGS sequence"/>
</dbReference>
<feature type="region of interest" description="Disordered" evidence="3">
    <location>
        <begin position="45"/>
        <end position="82"/>
    </location>
</feature>
<evidence type="ECO:0000313" key="6">
    <source>
        <dbReference type="Proteomes" id="UP001597338"/>
    </source>
</evidence>
<evidence type="ECO:0000256" key="1">
    <source>
        <dbReference type="ARBA" id="ARBA00022801"/>
    </source>
</evidence>
<comment type="caution">
    <text evidence="5">The sequence shown here is derived from an EMBL/GenBank/DDBJ whole genome shotgun (WGS) entry which is preliminary data.</text>
</comment>
<sequence length="682" mass="72751">MQATDLPLIRAVSRPAVHPGGTWAVVSVTRPDLDADATVGQLWRVPLDSTEPAGEAKNPGAPKTSGKPRRLTRGHRDTAPRISPDGALVAFLRAQPQAAPQLWVLPLAGGEAVQVTDRTLGVSDFRWSPDSTRLAFLSREPEPGRYGSVEGIAPGAEAPRRITEWSWTRNGLGYHRDRPQHLFVIDVPDVAGEPVVQPAPTAQGECQPRPTVPEPRRVTTDDVDHSAIAFTPDGGSIGIIAEREQGPGQVALGIVRVLPLAVPAGGGSEVDLGTLAPQTIAFGPGGELYVVAQDLGPEGKDFVARNAALYVLSAWADPEPRRLTDPETQEVGGEPLPLADGGVLLTRAHRGTQHVVRVSDDGVTTQLTSGDVVVSEFDAAGGTLAVSYRDPRSYGDLGVVDLTAGGGLHRRTDFSAPLRATGLVTPTELTVAGRDGYPVHGWVAVPDPDKHGTGAHPTLLMIHGGPYASYGVDLFDETQVLADAGYAVVYCNPRGSAGYGQAHGRAIRQAMGTADLHDVLDFLDGAVAADERLDGSRVGVLGGSYGGYLTAWTVAHDHRFAGAIVERGFLDPDGFFGTSDIGSFFGLEYVGETPEQLVAQSPQAVAGQVRTPTLVMHSELDLRCPLSQAERYYSTLKRHGVETELVVFPGENHELSRAGRPRHRQQRFDVILDWWKRYLPVG</sequence>
<feature type="domain" description="Peptidase S9 prolyl oligopeptidase catalytic" evidence="4">
    <location>
        <begin position="476"/>
        <end position="679"/>
    </location>
</feature>
<reference evidence="6" key="1">
    <citation type="journal article" date="2019" name="Int. J. Syst. Evol. Microbiol.">
        <title>The Global Catalogue of Microorganisms (GCM) 10K type strain sequencing project: providing services to taxonomists for standard genome sequencing and annotation.</title>
        <authorList>
            <consortium name="The Broad Institute Genomics Platform"/>
            <consortium name="The Broad Institute Genome Sequencing Center for Infectious Disease"/>
            <person name="Wu L."/>
            <person name="Ma J."/>
        </authorList>
    </citation>
    <scope>NUCLEOTIDE SEQUENCE [LARGE SCALE GENOMIC DNA]</scope>
    <source>
        <strain evidence="6">CCM 7043</strain>
    </source>
</reference>
<name>A0ABW4V9A9_9MICO</name>
<evidence type="ECO:0000259" key="4">
    <source>
        <dbReference type="Pfam" id="PF00326"/>
    </source>
</evidence>
<dbReference type="PANTHER" id="PTHR42776:SF27">
    <property type="entry name" value="DIPEPTIDYL PEPTIDASE FAMILY MEMBER 6"/>
    <property type="match status" value="1"/>
</dbReference>
<proteinExistence type="predicted"/>
<evidence type="ECO:0000256" key="3">
    <source>
        <dbReference type="SAM" id="MobiDB-lite"/>
    </source>
</evidence>
<dbReference type="EMBL" id="JBHUHF010000001">
    <property type="protein sequence ID" value="MFD2026441.1"/>
    <property type="molecule type" value="Genomic_DNA"/>
</dbReference>
<evidence type="ECO:0000313" key="5">
    <source>
        <dbReference type="EMBL" id="MFD2026441.1"/>
    </source>
</evidence>
<keyword evidence="1" id="KW-0378">Hydrolase</keyword>
<keyword evidence="6" id="KW-1185">Reference proteome</keyword>
<organism evidence="5 6">
    <name type="scientific">Promicromonospora aerolata</name>
    <dbReference type="NCBI Taxonomy" id="195749"/>
    <lineage>
        <taxon>Bacteria</taxon>
        <taxon>Bacillati</taxon>
        <taxon>Actinomycetota</taxon>
        <taxon>Actinomycetes</taxon>
        <taxon>Micrococcales</taxon>
        <taxon>Promicromonosporaceae</taxon>
        <taxon>Promicromonospora</taxon>
    </lineage>
</organism>
<feature type="region of interest" description="Disordered" evidence="3">
    <location>
        <begin position="198"/>
        <end position="217"/>
    </location>
</feature>
<dbReference type="Pfam" id="PF07676">
    <property type="entry name" value="PD40"/>
    <property type="match status" value="2"/>
</dbReference>
<dbReference type="Gene3D" id="3.40.50.1820">
    <property type="entry name" value="alpha/beta hydrolase"/>
    <property type="match status" value="1"/>
</dbReference>
<evidence type="ECO:0000256" key="2">
    <source>
        <dbReference type="ARBA" id="ARBA00022825"/>
    </source>
</evidence>
<keyword evidence="2" id="KW-0645">Protease</keyword>
<protein>
    <submittedName>
        <fullName evidence="5">Prolyl oligopeptidase family serine peptidase</fullName>
    </submittedName>
</protein>
<gene>
    <name evidence="5" type="ORF">ACFSL2_13060</name>
</gene>
<dbReference type="InterPro" id="IPR011659">
    <property type="entry name" value="WD40"/>
</dbReference>
<dbReference type="RefSeq" id="WP_377198283.1">
    <property type="nucleotide sequence ID" value="NZ_JBHUHF010000001.1"/>
</dbReference>
<accession>A0ABW4V9A9</accession>
<dbReference type="InterPro" id="IPR029058">
    <property type="entry name" value="AB_hydrolase_fold"/>
</dbReference>
<keyword evidence="2" id="KW-0720">Serine protease</keyword>
<dbReference type="InterPro" id="IPR011042">
    <property type="entry name" value="6-blade_b-propeller_TolB-like"/>
</dbReference>
<dbReference type="PANTHER" id="PTHR42776">
    <property type="entry name" value="SERINE PEPTIDASE S9 FAMILY MEMBER"/>
    <property type="match status" value="1"/>
</dbReference>